<gene>
    <name evidence="1" type="ORF">AKJ09_00019</name>
    <name evidence="2" type="ORF">AKJ09_00087</name>
</gene>
<evidence type="ECO:0000313" key="3">
    <source>
        <dbReference type="Proteomes" id="UP000064967"/>
    </source>
</evidence>
<dbReference type="AlphaFoldDB" id="A0A0K1PIK9"/>
<organism evidence="1 3">
    <name type="scientific">Labilithrix luteola</name>
    <dbReference type="NCBI Taxonomy" id="1391654"/>
    <lineage>
        <taxon>Bacteria</taxon>
        <taxon>Pseudomonadati</taxon>
        <taxon>Myxococcota</taxon>
        <taxon>Polyangia</taxon>
        <taxon>Polyangiales</taxon>
        <taxon>Labilitrichaceae</taxon>
        <taxon>Labilithrix</taxon>
    </lineage>
</organism>
<protein>
    <submittedName>
        <fullName evidence="1">Uncharacterized protein</fullName>
    </submittedName>
</protein>
<accession>A0A0K1PIK9</accession>
<name>A0A0K1PIK9_9BACT</name>
<dbReference type="KEGG" id="llu:AKJ09_00019"/>
<proteinExistence type="predicted"/>
<dbReference type="KEGG" id="llu:AKJ09_00087"/>
<evidence type="ECO:0000313" key="1">
    <source>
        <dbReference type="EMBL" id="AKU93355.1"/>
    </source>
</evidence>
<dbReference type="Proteomes" id="UP000064967">
    <property type="component" value="Chromosome"/>
</dbReference>
<dbReference type="EMBL" id="CP012333">
    <property type="protein sequence ID" value="AKU93423.1"/>
    <property type="molecule type" value="Genomic_DNA"/>
</dbReference>
<keyword evidence="3" id="KW-1185">Reference proteome</keyword>
<dbReference type="EMBL" id="CP012333">
    <property type="protein sequence ID" value="AKU93355.1"/>
    <property type="molecule type" value="Genomic_DNA"/>
</dbReference>
<dbReference type="STRING" id="1391654.AKJ09_00019"/>
<reference evidence="1 3" key="1">
    <citation type="submission" date="2015-08" db="EMBL/GenBank/DDBJ databases">
        <authorList>
            <person name="Babu N.S."/>
            <person name="Beckwith C.J."/>
            <person name="Beseler K.G."/>
            <person name="Brison A."/>
            <person name="Carone J.V."/>
            <person name="Caskin T.P."/>
            <person name="Diamond M."/>
            <person name="Durham M.E."/>
            <person name="Foxe J.M."/>
            <person name="Go M."/>
            <person name="Henderson B.A."/>
            <person name="Jones I.B."/>
            <person name="McGettigan J.A."/>
            <person name="Micheletti S.J."/>
            <person name="Nasrallah M.E."/>
            <person name="Ortiz D."/>
            <person name="Piller C.R."/>
            <person name="Privatt S.R."/>
            <person name="Schneider S.L."/>
            <person name="Sharp S."/>
            <person name="Smith T.C."/>
            <person name="Stanton J.D."/>
            <person name="Ullery H.E."/>
            <person name="Wilson R.J."/>
            <person name="Serrano M.G."/>
            <person name="Buck G."/>
            <person name="Lee V."/>
            <person name="Wang Y."/>
            <person name="Carvalho R."/>
            <person name="Voegtly L."/>
            <person name="Shi R."/>
            <person name="Duckworth R."/>
            <person name="Johnson A."/>
            <person name="Loviza R."/>
            <person name="Walstead R."/>
            <person name="Shah Z."/>
            <person name="Kiflezghi M."/>
            <person name="Wade K."/>
            <person name="Ball S.L."/>
            <person name="Bradley K.W."/>
            <person name="Asai D.J."/>
            <person name="Bowman C.A."/>
            <person name="Russell D.A."/>
            <person name="Pope W.H."/>
            <person name="Jacobs-Sera D."/>
            <person name="Hendrix R.W."/>
            <person name="Hatfull G.F."/>
        </authorList>
    </citation>
    <scope>NUCLEOTIDE SEQUENCE [LARGE SCALE GENOMIC DNA]</scope>
    <source>
        <strain evidence="1 3">DSM 27648</strain>
    </source>
</reference>
<evidence type="ECO:0000313" key="2">
    <source>
        <dbReference type="EMBL" id="AKU93423.1"/>
    </source>
</evidence>
<sequence length="43" mass="4593">MFACDVDVPGSTLAASNEPGEVVRVGLDVEWDESHWVSSSVSQ</sequence>